<dbReference type="PANTHER" id="PTHR43885:SF1">
    <property type="entry name" value="SUPERFAMILY HYDROLASE, PUTATIVE (AFU_ORTHOLOGUE AFUA_4G13290)-RELATED"/>
    <property type="match status" value="1"/>
</dbReference>
<sequence length="318" mass="34932">MKIPLIAVSTFSIRAISNVSAYSPAFSVGTFRRGRFYKTYATRQTARHQSTIDGSAGGESSVTRISESLVATGTGTGLLPNINSIKGIIFDMDGTLIQPSIDFPELRRRVHELADTDPLLRDEPEEVRRGDVLNMHNTFSPKGQALVQEVFDDIEEMALRGMTLMDNCGDLCHFLDERGIPRAVLTRNVERSVGVMQKKLWETSNVKGFFPTVNRNTVGMNGKALEIKPSPDSIYHICSIWGCDPKDVLMVGDSVSDDIVAANRAGCGGSVLLNFKGRKWDNDSGGRGTDGMGEDQLKEREPTIVIHDLGDLQQILVE</sequence>
<evidence type="ECO:0000313" key="1">
    <source>
        <dbReference type="EMBL" id="CAE0476490.1"/>
    </source>
</evidence>
<dbReference type="Pfam" id="PF00702">
    <property type="entry name" value="Hydrolase"/>
    <property type="match status" value="1"/>
</dbReference>
<gene>
    <name evidence="1" type="ORF">CDEB00056_LOCUS21343</name>
</gene>
<dbReference type="Gene3D" id="1.10.260.80">
    <property type="match status" value="1"/>
</dbReference>
<dbReference type="SFLD" id="SFLDS00003">
    <property type="entry name" value="Haloacid_Dehalogenase"/>
    <property type="match status" value="1"/>
</dbReference>
<dbReference type="PANTHER" id="PTHR43885">
    <property type="entry name" value="HALOACID DEHALOGENASE-LIKE HYDROLASE"/>
    <property type="match status" value="1"/>
</dbReference>
<protein>
    <recommendedName>
        <fullName evidence="2">Phosphoglycolate phosphatase</fullName>
    </recommendedName>
</protein>
<reference evidence="1" key="1">
    <citation type="submission" date="2021-01" db="EMBL/GenBank/DDBJ databases">
        <authorList>
            <person name="Corre E."/>
            <person name="Pelletier E."/>
            <person name="Niang G."/>
            <person name="Scheremetjew M."/>
            <person name="Finn R."/>
            <person name="Kale V."/>
            <person name="Holt S."/>
            <person name="Cochrane G."/>
            <person name="Meng A."/>
            <person name="Brown T."/>
            <person name="Cohen L."/>
        </authorList>
    </citation>
    <scope>NUCLEOTIDE SEQUENCE</scope>
    <source>
        <strain evidence="1">MM31A-1</strain>
    </source>
</reference>
<evidence type="ECO:0008006" key="2">
    <source>
        <dbReference type="Google" id="ProtNLM"/>
    </source>
</evidence>
<dbReference type="SFLD" id="SFLDG01129">
    <property type="entry name" value="C1.5:_HAD__Beta-PGM__Phosphata"/>
    <property type="match status" value="1"/>
</dbReference>
<proteinExistence type="predicted"/>
<dbReference type="InterPro" id="IPR036412">
    <property type="entry name" value="HAD-like_sf"/>
</dbReference>
<dbReference type="InterPro" id="IPR023214">
    <property type="entry name" value="HAD_sf"/>
</dbReference>
<dbReference type="SUPFAM" id="SSF56784">
    <property type="entry name" value="HAD-like"/>
    <property type="match status" value="1"/>
</dbReference>
<dbReference type="EMBL" id="HBIO01027811">
    <property type="protein sequence ID" value="CAE0476490.1"/>
    <property type="molecule type" value="Transcribed_RNA"/>
</dbReference>
<organism evidence="1">
    <name type="scientific">Chaetoceros debilis</name>
    <dbReference type="NCBI Taxonomy" id="122233"/>
    <lineage>
        <taxon>Eukaryota</taxon>
        <taxon>Sar</taxon>
        <taxon>Stramenopiles</taxon>
        <taxon>Ochrophyta</taxon>
        <taxon>Bacillariophyta</taxon>
        <taxon>Coscinodiscophyceae</taxon>
        <taxon>Chaetocerotophycidae</taxon>
        <taxon>Chaetocerotales</taxon>
        <taxon>Chaetocerotaceae</taxon>
        <taxon>Chaetoceros</taxon>
    </lineage>
</organism>
<accession>A0A7S3QG91</accession>
<dbReference type="Gene3D" id="3.40.50.1000">
    <property type="entry name" value="HAD superfamily/HAD-like"/>
    <property type="match status" value="1"/>
</dbReference>
<dbReference type="AlphaFoldDB" id="A0A7S3QG91"/>
<name>A0A7S3QG91_9STRA</name>